<sequence length="1053" mass="116805">MTSFREKVISTISQEKLHNPHWLSHLIPLHGQELTFSEERTSPIVVPPALSNIWGVLTDQTDAAVDGQSLQSETGCCVVNPREGVIVIEVMSFPRLLPFVMWRKHRDAEIITKVGCFLTKKTSDIPDKPDPPSLSDIDSFVDDEELTDSFVSRTLKFCEPDCAVGDQIKAESANQQESAVTEKVVLLEPAPSSFSLPPIIPACKKAKDGTHVQAIPEVTSSSKQPGSEVANSGARVHREQPVDGVARQLAQGKAKPACWRDLYWHLVGSRGFKTDEEKVRALFTWICSTPLDMQPFPSETEENDTQKVKGKGKHQIDSPDVILPKLVEGKANYVQAFESILRYSGVPCVTVRGIAKSMDYKVGQLLVQKEEPLFHPETGALPAQIANLQHSWNAAYVDGAWHLYDCTWAAQRLAMGTREGLPKSSQAVTLQYETDMFYYQVDPTKLIYTHYPFEDVWQLIDPPVSIVSFATWPLLKPAFFQYGLHLFSHQEGVVAVENQLVLKLKILPENIGKLLFTYQLNLEGFGNIDVGSSKTRFGMHEIAPEESCVVFRFRLPKKGDYNLIIYARHAGEQLFSDVCEYRVTAKGREGEDNSLAAMPFPPTAQANYGPTEKASEYGLETLPRGLPPLIKSPKGTVEIRFIAAEIENRIPRLTARLKSLSVKPELLENCVLLRDIEASMPTTGVSVLTGTGPCVPMSVLNAYLPEPGEYALEVYAAPSDSDEPTAYHLVRLYFRILLLSLSLPTLLPCQGEDTGSTANDSHSRKTCNTSVRRHQVIPPFLNLHEFNSDIQELKLGDNSVPDIASALKDADFRLATINLGPQDNTWQNLGFRTLSHPDPLVRVRTAGRAGSERLLRLKNKSQILQRFMGSQGIHLQQTEAIEPSEESSQPIETNPEEDQGPPSVEREACDLQIILGLPEQQKVCLISQLVDISEDEEEDVTGYLLQKANALEDEEPQPGDRTSTLSRDIPSQVVNLLIRIPKGGSFYKLYLYAVPMEQNITGSIPLVFTYLIDAPLRLSAAEAPYIGATAGEFPEKIEKREAAEEAAAAKGHR</sequence>
<gene>
    <name evidence="3" type="ORF">TASK_LOCUS505</name>
</gene>
<feature type="domain" description="KY-like immunoglobulin-like" evidence="2">
    <location>
        <begin position="468"/>
        <end position="587"/>
    </location>
</feature>
<dbReference type="EMBL" id="UYRS01000065">
    <property type="protein sequence ID" value="VDK21115.1"/>
    <property type="molecule type" value="Genomic_DNA"/>
</dbReference>
<dbReference type="InterPro" id="IPR053041">
    <property type="entry name" value="Transglut-like_Superfamily_Mod"/>
</dbReference>
<organism evidence="5">
    <name type="scientific">Taenia asiatica</name>
    <name type="common">Asian tapeworm</name>
    <dbReference type="NCBI Taxonomy" id="60517"/>
    <lineage>
        <taxon>Eukaryota</taxon>
        <taxon>Metazoa</taxon>
        <taxon>Spiralia</taxon>
        <taxon>Lophotrochozoa</taxon>
        <taxon>Platyhelminthes</taxon>
        <taxon>Cestoda</taxon>
        <taxon>Eucestoda</taxon>
        <taxon>Cyclophyllidea</taxon>
        <taxon>Taeniidae</taxon>
        <taxon>Taenia</taxon>
    </lineage>
</organism>
<dbReference type="WBParaSite" id="TASK_0000050401-mRNA-1">
    <property type="protein sequence ID" value="TASK_0000050401-mRNA-1"/>
    <property type="gene ID" value="TASK_0000050401"/>
</dbReference>
<dbReference type="AlphaFoldDB" id="A0A0R3VTE7"/>
<dbReference type="STRING" id="60517.A0A0R3VTE7"/>
<reference evidence="3 4" key="2">
    <citation type="submission" date="2018-11" db="EMBL/GenBank/DDBJ databases">
        <authorList>
            <consortium name="Pathogen Informatics"/>
        </authorList>
    </citation>
    <scope>NUCLEOTIDE SEQUENCE [LARGE SCALE GENOMIC DNA]</scope>
</reference>
<feature type="region of interest" description="Disordered" evidence="1">
    <location>
        <begin position="294"/>
        <end position="316"/>
    </location>
</feature>
<evidence type="ECO:0000313" key="3">
    <source>
        <dbReference type="EMBL" id="VDK21115.1"/>
    </source>
</evidence>
<dbReference type="SUPFAM" id="SSF54001">
    <property type="entry name" value="Cysteine proteinases"/>
    <property type="match status" value="1"/>
</dbReference>
<dbReference type="Proteomes" id="UP000282613">
    <property type="component" value="Unassembled WGS sequence"/>
</dbReference>
<protein>
    <submittedName>
        <fullName evidence="5">TGc domain-containing protein</fullName>
    </submittedName>
</protein>
<reference evidence="5" key="1">
    <citation type="submission" date="2016-04" db="UniProtKB">
        <authorList>
            <consortium name="WormBaseParasite"/>
        </authorList>
    </citation>
    <scope>IDENTIFICATION</scope>
</reference>
<keyword evidence="4" id="KW-1185">Reference proteome</keyword>
<proteinExistence type="predicted"/>
<dbReference type="InterPro" id="IPR056564">
    <property type="entry name" value="Ig-like_KY"/>
</dbReference>
<accession>A0A0R3VTE7</accession>
<feature type="region of interest" description="Disordered" evidence="1">
    <location>
        <begin position="880"/>
        <end position="904"/>
    </location>
</feature>
<evidence type="ECO:0000313" key="5">
    <source>
        <dbReference type="WBParaSite" id="TASK_0000050401-mRNA-1"/>
    </source>
</evidence>
<dbReference type="OrthoDB" id="6129702at2759"/>
<evidence type="ECO:0000256" key="1">
    <source>
        <dbReference type="SAM" id="MobiDB-lite"/>
    </source>
</evidence>
<dbReference type="PANTHER" id="PTHR47020">
    <property type="entry name" value="HILLARIN"/>
    <property type="match status" value="1"/>
</dbReference>
<dbReference type="Pfam" id="PF23265">
    <property type="entry name" value="Ig-like_KY"/>
    <property type="match status" value="1"/>
</dbReference>
<feature type="region of interest" description="Disordered" evidence="1">
    <location>
        <begin position="219"/>
        <end position="241"/>
    </location>
</feature>
<dbReference type="InterPro" id="IPR038765">
    <property type="entry name" value="Papain-like_cys_pep_sf"/>
</dbReference>
<name>A0A0R3VTE7_TAEAS</name>
<evidence type="ECO:0000259" key="2">
    <source>
        <dbReference type="Pfam" id="PF23265"/>
    </source>
</evidence>
<dbReference type="PANTHER" id="PTHR47020:SF1">
    <property type="entry name" value="HILLARIN"/>
    <property type="match status" value="1"/>
</dbReference>
<evidence type="ECO:0000313" key="4">
    <source>
        <dbReference type="Proteomes" id="UP000282613"/>
    </source>
</evidence>